<dbReference type="CDD" id="cd20512">
    <property type="entry name" value="CYCLIN_CLBs_yeast_rpt2"/>
    <property type="match status" value="1"/>
</dbReference>
<dbReference type="InterPro" id="IPR048258">
    <property type="entry name" value="Cyclins_cyclin-box"/>
</dbReference>
<evidence type="ECO:0000256" key="5">
    <source>
        <dbReference type="RuleBase" id="RU000383"/>
    </source>
</evidence>
<keyword evidence="10" id="KW-1185">Reference proteome</keyword>
<keyword evidence="3 5" id="KW-0195">Cyclin</keyword>
<comment type="similarity">
    <text evidence="1">Belongs to the cyclin family. Cyclin AB subfamily.</text>
</comment>
<feature type="domain" description="Cyclin-like" evidence="7">
    <location>
        <begin position="402"/>
        <end position="483"/>
    </location>
</feature>
<feature type="domain" description="Cyclin-like" evidence="7">
    <location>
        <begin position="305"/>
        <end position="389"/>
    </location>
</feature>
<feature type="domain" description="Cyclin C-terminal" evidence="8">
    <location>
        <begin position="398"/>
        <end position="512"/>
    </location>
</feature>
<dbReference type="AlphaFoldDB" id="A0A8H7BKJ2"/>
<feature type="compositionally biased region" description="Basic and acidic residues" evidence="6">
    <location>
        <begin position="218"/>
        <end position="242"/>
    </location>
</feature>
<evidence type="ECO:0000256" key="1">
    <source>
        <dbReference type="ARBA" id="ARBA00006955"/>
    </source>
</evidence>
<feature type="compositionally biased region" description="Basic and acidic residues" evidence="6">
    <location>
        <begin position="191"/>
        <end position="203"/>
    </location>
</feature>
<dbReference type="FunFam" id="1.10.472.10:FF:000005">
    <property type="entry name" value="G2/mitotic-specific cyclin B"/>
    <property type="match status" value="1"/>
</dbReference>
<dbReference type="InterPro" id="IPR004367">
    <property type="entry name" value="Cyclin_C-dom"/>
</dbReference>
<dbReference type="InterPro" id="IPR036915">
    <property type="entry name" value="Cyclin-like_sf"/>
</dbReference>
<dbReference type="SMART" id="SM01332">
    <property type="entry name" value="Cyclin_C"/>
    <property type="match status" value="1"/>
</dbReference>
<dbReference type="InterPro" id="IPR046965">
    <property type="entry name" value="Cyclin_A/B-like"/>
</dbReference>
<name>A0A8H7BKJ2_9FUNG</name>
<comment type="caution">
    <text evidence="9">The sequence shown here is derived from an EMBL/GenBank/DDBJ whole genome shotgun (WGS) entry which is preliminary data.</text>
</comment>
<dbReference type="FunFam" id="1.10.472.10:FF:000001">
    <property type="entry name" value="G2/mitotic-specific cyclin"/>
    <property type="match status" value="1"/>
</dbReference>
<dbReference type="SUPFAM" id="SSF47954">
    <property type="entry name" value="Cyclin-like"/>
    <property type="match status" value="2"/>
</dbReference>
<feature type="compositionally biased region" description="Polar residues" evidence="6">
    <location>
        <begin position="47"/>
        <end position="58"/>
    </location>
</feature>
<feature type="region of interest" description="Disordered" evidence="6">
    <location>
        <begin position="1"/>
        <end position="130"/>
    </location>
</feature>
<dbReference type="InterPro" id="IPR006671">
    <property type="entry name" value="Cyclin_N"/>
</dbReference>
<dbReference type="Pfam" id="PF00134">
    <property type="entry name" value="Cyclin_N"/>
    <property type="match status" value="1"/>
</dbReference>
<dbReference type="Proteomes" id="UP000605846">
    <property type="component" value="Unassembled WGS sequence"/>
</dbReference>
<dbReference type="GO" id="GO:0051301">
    <property type="term" value="P:cell division"/>
    <property type="evidence" value="ECO:0007669"/>
    <property type="project" value="UniProtKB-KW"/>
</dbReference>
<evidence type="ECO:0000259" key="8">
    <source>
        <dbReference type="SMART" id="SM01332"/>
    </source>
</evidence>
<evidence type="ECO:0000259" key="7">
    <source>
        <dbReference type="SMART" id="SM00385"/>
    </source>
</evidence>
<accession>A0A8H7BKJ2</accession>
<dbReference type="InterPro" id="IPR039361">
    <property type="entry name" value="Cyclin"/>
</dbReference>
<dbReference type="GO" id="GO:0016538">
    <property type="term" value="F:cyclin-dependent protein serine/threonine kinase regulator activity"/>
    <property type="evidence" value="ECO:0007669"/>
    <property type="project" value="InterPro"/>
</dbReference>
<evidence type="ECO:0000256" key="3">
    <source>
        <dbReference type="ARBA" id="ARBA00023127"/>
    </source>
</evidence>
<feature type="compositionally biased region" description="Polar residues" evidence="6">
    <location>
        <begin position="205"/>
        <end position="217"/>
    </location>
</feature>
<feature type="compositionally biased region" description="Polar residues" evidence="6">
    <location>
        <begin position="1"/>
        <end position="12"/>
    </location>
</feature>
<dbReference type="OrthoDB" id="5590282at2759"/>
<keyword evidence="2" id="KW-0132">Cell division</keyword>
<protein>
    <submittedName>
        <fullName evidence="9">G2/mitotic-specific cyclin</fullName>
    </submittedName>
</protein>
<evidence type="ECO:0000256" key="6">
    <source>
        <dbReference type="SAM" id="MobiDB-lite"/>
    </source>
</evidence>
<dbReference type="Pfam" id="PF02984">
    <property type="entry name" value="Cyclin_C"/>
    <property type="match status" value="1"/>
</dbReference>
<evidence type="ECO:0000313" key="10">
    <source>
        <dbReference type="Proteomes" id="UP000605846"/>
    </source>
</evidence>
<dbReference type="EMBL" id="JABAYA010000116">
    <property type="protein sequence ID" value="KAF7724579.1"/>
    <property type="molecule type" value="Genomic_DNA"/>
</dbReference>
<reference evidence="9" key="1">
    <citation type="submission" date="2020-01" db="EMBL/GenBank/DDBJ databases">
        <title>Genome Sequencing of Three Apophysomyces-Like Fungal Strains Confirms a Novel Fungal Genus in the Mucoromycota with divergent Burkholderia-like Endosymbiotic Bacteria.</title>
        <authorList>
            <person name="Stajich J.E."/>
            <person name="Macias A.M."/>
            <person name="Carter-House D."/>
            <person name="Lovett B."/>
            <person name="Kasson L.R."/>
            <person name="Berry K."/>
            <person name="Grigoriev I."/>
            <person name="Chang Y."/>
            <person name="Spatafora J."/>
            <person name="Kasson M.T."/>
        </authorList>
    </citation>
    <scope>NUCLEOTIDE SEQUENCE</scope>
    <source>
        <strain evidence="9">NRRL A-21654</strain>
    </source>
</reference>
<dbReference type="GO" id="GO:0044772">
    <property type="term" value="P:mitotic cell cycle phase transition"/>
    <property type="evidence" value="ECO:0007669"/>
    <property type="project" value="InterPro"/>
</dbReference>
<sequence length="520" mass="60174">MSGEPQRSSRSCTIRRDENAVEPGFGRPDVKTFASHQGPSKPGLGPASNTAKQATQATHESRRILSEISNSGHETRMAPSKISTFSEKLKQAMGTKENVSYDKHLKQPIQKKEKESESHKSAQKNENEEILQHFFDDNETRFADEKEPELKPVPVLPIIVPDEIKRLIIKSQRKTGEKRHGYYVDDGLSDAQKRTRPTGDKGYRNASQRIFSNSNKTEPIRVDESTRKETEQYEKDQEERSKKAMLQTDQNTAIENWDDPMLVAEYADEIFKYLKESETTTMADPFYASHQQHEISWTARGVLVDWVIEIHYLFQLMPETLFLAVNMIDRFLSKRTVALGKLQLVGIAALFIATKFEESATPPIREFLFMTDKSIEEEDLLKAERFILQVLDFQLCYSNPLNFLRRATMATTYDLYTRALAKYFMEISIVDHRFITIRPSLVAAASLWLAQKMLAQGVWTEELARYSGYTVQDFKPIVELMLDYLAQPVRHDAFFRKWASRRMMKASIFVRDWVQTYYVR</sequence>
<organism evidence="9 10">
    <name type="scientific">Apophysomyces ossiformis</name>
    <dbReference type="NCBI Taxonomy" id="679940"/>
    <lineage>
        <taxon>Eukaryota</taxon>
        <taxon>Fungi</taxon>
        <taxon>Fungi incertae sedis</taxon>
        <taxon>Mucoromycota</taxon>
        <taxon>Mucoromycotina</taxon>
        <taxon>Mucoromycetes</taxon>
        <taxon>Mucorales</taxon>
        <taxon>Mucorineae</taxon>
        <taxon>Mucoraceae</taxon>
        <taxon>Apophysomyces</taxon>
    </lineage>
</organism>
<dbReference type="SMART" id="SM00385">
    <property type="entry name" value="CYCLIN"/>
    <property type="match status" value="2"/>
</dbReference>
<dbReference type="InterPro" id="IPR013763">
    <property type="entry name" value="Cyclin-like_dom"/>
</dbReference>
<evidence type="ECO:0000256" key="4">
    <source>
        <dbReference type="ARBA" id="ARBA00023306"/>
    </source>
</evidence>
<dbReference type="PROSITE" id="PS00292">
    <property type="entry name" value="CYCLINS"/>
    <property type="match status" value="1"/>
</dbReference>
<evidence type="ECO:0000256" key="2">
    <source>
        <dbReference type="ARBA" id="ARBA00022618"/>
    </source>
</evidence>
<dbReference type="Gene3D" id="1.10.472.10">
    <property type="entry name" value="Cyclin-like"/>
    <property type="match status" value="2"/>
</dbReference>
<dbReference type="PANTHER" id="PTHR10177">
    <property type="entry name" value="CYCLINS"/>
    <property type="match status" value="1"/>
</dbReference>
<proteinExistence type="inferred from homology"/>
<gene>
    <name evidence="9" type="primary">CLB2</name>
    <name evidence="9" type="ORF">EC973_000887</name>
</gene>
<feature type="compositionally biased region" description="Basic and acidic residues" evidence="6">
    <location>
        <begin position="99"/>
        <end position="130"/>
    </location>
</feature>
<feature type="region of interest" description="Disordered" evidence="6">
    <location>
        <begin position="180"/>
        <end position="250"/>
    </location>
</feature>
<dbReference type="PIRSF" id="PIRSF001771">
    <property type="entry name" value="Cyclin_A_B_D_E"/>
    <property type="match status" value="1"/>
</dbReference>
<evidence type="ECO:0000313" key="9">
    <source>
        <dbReference type="EMBL" id="KAF7724579.1"/>
    </source>
</evidence>
<keyword evidence="4" id="KW-0131">Cell cycle</keyword>